<dbReference type="OrthoDB" id="3402572at2"/>
<accession>A0A1C6VRX7</accession>
<dbReference type="Proteomes" id="UP000199001">
    <property type="component" value="Unassembled WGS sequence"/>
</dbReference>
<dbReference type="NCBIfam" id="TIGR03544">
    <property type="entry name" value="DivI1A_domain"/>
    <property type="match status" value="1"/>
</dbReference>
<dbReference type="EMBL" id="FMHZ01000002">
    <property type="protein sequence ID" value="SCL69081.1"/>
    <property type="molecule type" value="Genomic_DNA"/>
</dbReference>
<keyword evidence="1" id="KW-0175">Coiled coil</keyword>
<reference evidence="3" key="1">
    <citation type="submission" date="2016-06" db="EMBL/GenBank/DDBJ databases">
        <authorList>
            <person name="Varghese N."/>
            <person name="Submissions Spin"/>
        </authorList>
    </citation>
    <scope>NUCLEOTIDE SEQUENCE [LARGE SCALE GENOMIC DNA]</scope>
    <source>
        <strain evidence="3">DSM 43903</strain>
    </source>
</reference>
<sequence length="84" mass="9759">MAVYRSRNALAGPLTSSGVRELALPRTRLGRRGYRPEDVDALLHRLAHEVGERSRRLDLLEQENQRLKQALRTWQSRLGRRATR</sequence>
<evidence type="ECO:0000313" key="2">
    <source>
        <dbReference type="EMBL" id="SCL69081.1"/>
    </source>
</evidence>
<gene>
    <name evidence="2" type="ORF">GA0070606_4970</name>
</gene>
<protein>
    <submittedName>
        <fullName evidence="2">DivIVA domain-containing protein</fullName>
    </submittedName>
</protein>
<dbReference type="STRING" id="47855.GA0070606_4970"/>
<organism evidence="2 3">
    <name type="scientific">Micromonospora citrea</name>
    <dbReference type="NCBI Taxonomy" id="47855"/>
    <lineage>
        <taxon>Bacteria</taxon>
        <taxon>Bacillati</taxon>
        <taxon>Actinomycetota</taxon>
        <taxon>Actinomycetes</taxon>
        <taxon>Micromonosporales</taxon>
        <taxon>Micromonosporaceae</taxon>
        <taxon>Micromonospora</taxon>
    </lineage>
</organism>
<evidence type="ECO:0000313" key="3">
    <source>
        <dbReference type="Proteomes" id="UP000199001"/>
    </source>
</evidence>
<dbReference type="Gene3D" id="6.10.250.660">
    <property type="match status" value="1"/>
</dbReference>
<proteinExistence type="predicted"/>
<dbReference type="InterPro" id="IPR019933">
    <property type="entry name" value="DivIVA_domain"/>
</dbReference>
<name>A0A1C6VRX7_9ACTN</name>
<evidence type="ECO:0000256" key="1">
    <source>
        <dbReference type="SAM" id="Coils"/>
    </source>
</evidence>
<dbReference type="RefSeq" id="WP_091104743.1">
    <property type="nucleotide sequence ID" value="NZ_FMHZ01000002.1"/>
</dbReference>
<keyword evidence="3" id="KW-1185">Reference proteome</keyword>
<feature type="coiled-coil region" evidence="1">
    <location>
        <begin position="50"/>
        <end position="77"/>
    </location>
</feature>
<dbReference type="AlphaFoldDB" id="A0A1C6VRX7"/>